<evidence type="ECO:0000313" key="2">
    <source>
        <dbReference type="EMBL" id="MBO8425525.1"/>
    </source>
</evidence>
<proteinExistence type="predicted"/>
<organism evidence="2 3">
    <name type="scientific">Candidatus Enterousia avistercoris</name>
    <dbReference type="NCBI Taxonomy" id="2840788"/>
    <lineage>
        <taxon>Bacteria</taxon>
        <taxon>Pseudomonadati</taxon>
        <taxon>Pseudomonadota</taxon>
        <taxon>Alphaproteobacteria</taxon>
        <taxon>Candidatus Enterousia</taxon>
    </lineage>
</organism>
<reference evidence="2" key="1">
    <citation type="submission" date="2020-10" db="EMBL/GenBank/DDBJ databases">
        <authorList>
            <person name="Gilroy R."/>
        </authorList>
    </citation>
    <scope>NUCLEOTIDE SEQUENCE</scope>
    <source>
        <strain evidence="2">8207</strain>
    </source>
</reference>
<accession>A0A9D9GSF7</accession>
<reference evidence="2" key="2">
    <citation type="journal article" date="2021" name="PeerJ">
        <title>Extensive microbial diversity within the chicken gut microbiome revealed by metagenomics and culture.</title>
        <authorList>
            <person name="Gilroy R."/>
            <person name="Ravi A."/>
            <person name="Getino M."/>
            <person name="Pursley I."/>
            <person name="Horton D.L."/>
            <person name="Alikhan N.F."/>
            <person name="Baker D."/>
            <person name="Gharbi K."/>
            <person name="Hall N."/>
            <person name="Watson M."/>
            <person name="Adriaenssens E.M."/>
            <person name="Foster-Nyarko E."/>
            <person name="Jarju S."/>
            <person name="Secka A."/>
            <person name="Antonio M."/>
            <person name="Oren A."/>
            <person name="Chaudhuri R.R."/>
            <person name="La Ragione R."/>
            <person name="Hildebrand F."/>
            <person name="Pallen M.J."/>
        </authorList>
    </citation>
    <scope>NUCLEOTIDE SEQUENCE</scope>
    <source>
        <strain evidence="2">8207</strain>
    </source>
</reference>
<dbReference type="GO" id="GO:0016758">
    <property type="term" value="F:hexosyltransferase activity"/>
    <property type="evidence" value="ECO:0007669"/>
    <property type="project" value="UniProtKB-ARBA"/>
</dbReference>
<feature type="domain" description="Glycosyltransferase 2-like" evidence="1">
    <location>
        <begin position="5"/>
        <end position="134"/>
    </location>
</feature>
<dbReference type="SUPFAM" id="SSF53448">
    <property type="entry name" value="Nucleotide-diphospho-sugar transferases"/>
    <property type="match status" value="1"/>
</dbReference>
<protein>
    <submittedName>
        <fullName evidence="2">Glycosyltransferase family 2 protein</fullName>
    </submittedName>
</protein>
<dbReference type="Gene3D" id="3.90.550.10">
    <property type="entry name" value="Spore Coat Polysaccharide Biosynthesis Protein SpsA, Chain A"/>
    <property type="match status" value="1"/>
</dbReference>
<evidence type="ECO:0000259" key="1">
    <source>
        <dbReference type="Pfam" id="PF00535"/>
    </source>
</evidence>
<dbReference type="EMBL" id="JADINC010000056">
    <property type="protein sequence ID" value="MBO8425525.1"/>
    <property type="molecule type" value="Genomic_DNA"/>
</dbReference>
<name>A0A9D9GSF7_9PROT</name>
<dbReference type="PANTHER" id="PTHR22916:SF3">
    <property type="entry name" value="UDP-GLCNAC:BETAGAL BETA-1,3-N-ACETYLGLUCOSAMINYLTRANSFERASE-LIKE PROTEIN 1"/>
    <property type="match status" value="1"/>
</dbReference>
<gene>
    <name evidence="2" type="ORF">IAC69_03550</name>
</gene>
<dbReference type="Pfam" id="PF00535">
    <property type="entry name" value="Glycos_transf_2"/>
    <property type="match status" value="1"/>
</dbReference>
<evidence type="ECO:0000313" key="3">
    <source>
        <dbReference type="Proteomes" id="UP000823630"/>
    </source>
</evidence>
<dbReference type="PANTHER" id="PTHR22916">
    <property type="entry name" value="GLYCOSYLTRANSFERASE"/>
    <property type="match status" value="1"/>
</dbReference>
<dbReference type="AlphaFoldDB" id="A0A9D9GSF7"/>
<dbReference type="CDD" id="cd00761">
    <property type="entry name" value="Glyco_tranf_GTA_type"/>
    <property type="match status" value="1"/>
</dbReference>
<dbReference type="Proteomes" id="UP000823630">
    <property type="component" value="Unassembled WGS sequence"/>
</dbReference>
<dbReference type="InterPro" id="IPR001173">
    <property type="entry name" value="Glyco_trans_2-like"/>
</dbReference>
<sequence length="302" mass="35290">MPRVSVLMPAYNSEKYIATAIESILNQNFSDFEFIIINDGSTDNTAKIVRQYARQDPRIKFIDNKKNRGLIAVLNMGLDLCTGEYIARMDSDDISRPQRFKLQVEYMDAHPECGVVSAWIQKFGPTIPRPEIDKYMPTVKLLDLVLYGSRVSHPAAMIRASVLRDNNIYYDPAYPHAEDYALWASIAQFAELHNLQTVLLDYRWHDTNVSVVHRDIQHDSAHRIQRDLLSKYLSKSTDVQKFIDMTHETNQHAWLFWILPIIRRKQYTLSKVKYYLFEKLPFIKIQDNGIYLFDRIKIGVIK</sequence>
<comment type="caution">
    <text evidence="2">The sequence shown here is derived from an EMBL/GenBank/DDBJ whole genome shotgun (WGS) entry which is preliminary data.</text>
</comment>
<dbReference type="InterPro" id="IPR029044">
    <property type="entry name" value="Nucleotide-diphossugar_trans"/>
</dbReference>